<dbReference type="NCBIfam" id="TIGR01409">
    <property type="entry name" value="TAT_signal_seq"/>
    <property type="match status" value="1"/>
</dbReference>
<dbReference type="PANTHER" id="PTHR11575">
    <property type="entry name" value="5'-NUCLEOTIDASE-RELATED"/>
    <property type="match status" value="1"/>
</dbReference>
<dbReference type="InterPro" id="IPR029052">
    <property type="entry name" value="Metallo-depent_PP-like"/>
</dbReference>
<evidence type="ECO:0000256" key="1">
    <source>
        <dbReference type="ARBA" id="ARBA00006654"/>
    </source>
</evidence>
<keyword evidence="5" id="KW-1185">Reference proteome</keyword>
<gene>
    <name evidence="4" type="ORF">GM920_03085</name>
</gene>
<feature type="domain" description="Calcineurin-like phosphoesterase" evidence="3">
    <location>
        <begin position="41"/>
        <end position="258"/>
    </location>
</feature>
<accession>A0ABR6ERL4</accession>
<dbReference type="Pfam" id="PF10518">
    <property type="entry name" value="TAT_signal"/>
    <property type="match status" value="1"/>
</dbReference>
<comment type="caution">
    <text evidence="4">The sequence shown here is derived from an EMBL/GenBank/DDBJ whole genome shotgun (WGS) entry which is preliminary data.</text>
</comment>
<evidence type="ECO:0000256" key="2">
    <source>
        <dbReference type="RuleBase" id="RU362119"/>
    </source>
</evidence>
<dbReference type="RefSeq" id="WP_182953304.1">
    <property type="nucleotide sequence ID" value="NZ_WNXC01000001.1"/>
</dbReference>
<dbReference type="CDD" id="cd00845">
    <property type="entry name" value="MPP_UshA_N_like"/>
    <property type="match status" value="1"/>
</dbReference>
<dbReference type="InterPro" id="IPR019546">
    <property type="entry name" value="TAT_signal_bac_arc"/>
</dbReference>
<dbReference type="Proteomes" id="UP000636110">
    <property type="component" value="Unassembled WGS sequence"/>
</dbReference>
<dbReference type="PROSITE" id="PS00785">
    <property type="entry name" value="5_NUCLEOTIDASE_1"/>
    <property type="match status" value="1"/>
</dbReference>
<dbReference type="PROSITE" id="PS51318">
    <property type="entry name" value="TAT"/>
    <property type="match status" value="1"/>
</dbReference>
<protein>
    <submittedName>
        <fullName evidence="4">Twin-arginine translocation signal domain-containing protein</fullName>
    </submittedName>
</protein>
<comment type="similarity">
    <text evidence="1 2">Belongs to the 5'-nucleotidase family.</text>
</comment>
<organism evidence="4 5">
    <name type="scientific">Pedobacter gandavensis</name>
    <dbReference type="NCBI Taxonomy" id="2679963"/>
    <lineage>
        <taxon>Bacteria</taxon>
        <taxon>Pseudomonadati</taxon>
        <taxon>Bacteroidota</taxon>
        <taxon>Sphingobacteriia</taxon>
        <taxon>Sphingobacteriales</taxon>
        <taxon>Sphingobacteriaceae</taxon>
        <taxon>Pedobacter</taxon>
    </lineage>
</organism>
<reference evidence="4 5" key="1">
    <citation type="submission" date="2019-11" db="EMBL/GenBank/DDBJ databases">
        <title>Description of Pedobacter sp. LMG 31462T.</title>
        <authorList>
            <person name="Carlier A."/>
            <person name="Qi S."/>
            <person name="Vandamme P."/>
        </authorList>
    </citation>
    <scope>NUCLEOTIDE SEQUENCE [LARGE SCALE GENOMIC DNA]</scope>
    <source>
        <strain evidence="4 5">LMG 31462</strain>
    </source>
</reference>
<dbReference type="InterPro" id="IPR006179">
    <property type="entry name" value="5_nucleotidase/apyrase"/>
</dbReference>
<dbReference type="InterPro" id="IPR006146">
    <property type="entry name" value="5'-Nucleotdase_CS"/>
</dbReference>
<proteinExistence type="inferred from homology"/>
<dbReference type="InterPro" id="IPR004843">
    <property type="entry name" value="Calcineurin-like_PHP"/>
</dbReference>
<dbReference type="PRINTS" id="PR01607">
    <property type="entry name" value="APYRASEFAMLY"/>
</dbReference>
<dbReference type="InterPro" id="IPR006311">
    <property type="entry name" value="TAT_signal"/>
</dbReference>
<feature type="signal peptide" evidence="2">
    <location>
        <begin position="1"/>
        <end position="34"/>
    </location>
</feature>
<dbReference type="SUPFAM" id="SSF56300">
    <property type="entry name" value="Metallo-dependent phosphatases"/>
    <property type="match status" value="1"/>
</dbReference>
<dbReference type="Gene3D" id="3.60.21.10">
    <property type="match status" value="1"/>
</dbReference>
<evidence type="ECO:0000313" key="4">
    <source>
        <dbReference type="EMBL" id="MBB2147889.1"/>
    </source>
</evidence>
<sequence>MEELLKINRRNFLKTGGIAAAAAALNLNAFDALAAGDLVKLTILHTNDVHSRIEPFPMDGSKYQGLGGTARRSALIKSIRAKESNVLLFDAGDIFQGTPYFNKYGGELEIKLMSEMKYDAATMGNHDFDNGLEGFYKQLPHANFPILCSNYDFSNTLLNKSTLPYQIFKKQGIKIGVFGIGIKLAGLVGDRNYGDTVFLDPVQTANQTASLLKNDLKCDLVICLSHLGYKYDSDRVSDQVMAKNTRNIDLIIGGHTHTFMEKPEDILNLDGKMTTINQVGFAGINLGRLDYYFERYKGKHIKTAAPYTISDQLDS</sequence>
<keyword evidence="2" id="KW-0378">Hydrolase</keyword>
<keyword evidence="2" id="KW-0547">Nucleotide-binding</keyword>
<evidence type="ECO:0000259" key="3">
    <source>
        <dbReference type="Pfam" id="PF00149"/>
    </source>
</evidence>
<evidence type="ECO:0000313" key="5">
    <source>
        <dbReference type="Proteomes" id="UP000636110"/>
    </source>
</evidence>
<name>A0ABR6ERL4_9SPHI</name>
<dbReference type="PANTHER" id="PTHR11575:SF24">
    <property type="entry name" value="5'-NUCLEOTIDASE"/>
    <property type="match status" value="1"/>
</dbReference>
<keyword evidence="2" id="KW-0732">Signal</keyword>
<dbReference type="Pfam" id="PF00149">
    <property type="entry name" value="Metallophos"/>
    <property type="match status" value="1"/>
</dbReference>
<dbReference type="EMBL" id="WNXC01000001">
    <property type="protein sequence ID" value="MBB2147889.1"/>
    <property type="molecule type" value="Genomic_DNA"/>
</dbReference>
<feature type="chain" id="PRO_5045013352" evidence="2">
    <location>
        <begin position="35"/>
        <end position="315"/>
    </location>
</feature>